<dbReference type="Proteomes" id="UP000195105">
    <property type="component" value="Unassembled WGS sequence"/>
</dbReference>
<gene>
    <name evidence="1" type="ORF">CA983_02955</name>
</gene>
<name>A0A243SAT3_9ACTN</name>
<evidence type="ECO:0000313" key="1">
    <source>
        <dbReference type="EMBL" id="OUD04728.1"/>
    </source>
</evidence>
<dbReference type="AlphaFoldDB" id="A0A243SAT3"/>
<organism evidence="1 2">
    <name type="scientific">Streptomyces swartbergensis</name>
    <dbReference type="NCBI Taxonomy" id="487165"/>
    <lineage>
        <taxon>Bacteria</taxon>
        <taxon>Bacillati</taxon>
        <taxon>Actinomycetota</taxon>
        <taxon>Actinomycetes</taxon>
        <taxon>Kitasatosporales</taxon>
        <taxon>Streptomycetaceae</taxon>
        <taxon>Streptomyces</taxon>
    </lineage>
</organism>
<sequence length="138" mass="15017">MVAIEWIDKTNRLGRPYADANRWEIAINGTTYTVERSMSAYHIWNNGDWLGMHASKGDVEAAILALAPVEEAVEGESEEASDGDVVAAFEAKADEIAKANGWTISHTETVMLRFLRDTNPAEAATIAAALEKRPDLAA</sequence>
<dbReference type="RefSeq" id="WP_086599296.1">
    <property type="nucleotide sequence ID" value="NZ_NGFN01000008.1"/>
</dbReference>
<reference evidence="1 2" key="1">
    <citation type="submission" date="2017-05" db="EMBL/GenBank/DDBJ databases">
        <title>Biotechnological potential of actinobacteria isolated from South African environments.</title>
        <authorList>
            <person name="Le Roes-Hill M."/>
            <person name="Prins A."/>
            <person name="Durrell K.A."/>
        </authorList>
    </citation>
    <scope>NUCLEOTIDE SEQUENCE [LARGE SCALE GENOMIC DNA]</scope>
    <source>
        <strain evidence="1 2">HMC13</strain>
    </source>
</reference>
<comment type="caution">
    <text evidence="1">The sequence shown here is derived from an EMBL/GenBank/DDBJ whole genome shotgun (WGS) entry which is preliminary data.</text>
</comment>
<proteinExistence type="predicted"/>
<keyword evidence="2" id="KW-1185">Reference proteome</keyword>
<evidence type="ECO:0000313" key="2">
    <source>
        <dbReference type="Proteomes" id="UP000195105"/>
    </source>
</evidence>
<dbReference type="EMBL" id="NGFN01000008">
    <property type="protein sequence ID" value="OUD04728.1"/>
    <property type="molecule type" value="Genomic_DNA"/>
</dbReference>
<protein>
    <submittedName>
        <fullName evidence="1">Uncharacterized protein</fullName>
    </submittedName>
</protein>
<accession>A0A243SAT3</accession>